<protein>
    <submittedName>
        <fullName evidence="3">ABC transporter substrate-binding protein</fullName>
    </submittedName>
</protein>
<evidence type="ECO:0000259" key="2">
    <source>
        <dbReference type="Pfam" id="PF00496"/>
    </source>
</evidence>
<dbReference type="RefSeq" id="WP_042544548.1">
    <property type="nucleotide sequence ID" value="NZ_JXSQ01000015.1"/>
</dbReference>
<dbReference type="AlphaFoldDB" id="A0A0D0ILR4"/>
<dbReference type="EMBL" id="JXSQ01000015">
    <property type="protein sequence ID" value="KIP52107.1"/>
    <property type="molecule type" value="Genomic_DNA"/>
</dbReference>
<sequence length="546" mass="58406">MVPNNFRRLRGVAIAAAVVASLALSSCAAASGDVSSGPQAEVAPGFLAKAGGDAENPGKLTVQLDYDTAEVQGLDPQPAEAARSWMIMGLVYETLVTVDENFEIQPELATAWSQPDPTTYVFTLDTDAKFSNGRALTPADVVGSINRLLKTPSIWTGQLGPVESVEETAPNEVTVRLASPHAPFLAALANTPAAILPMAEIEDGSVDVTKEMLGTGPFVVEEHKQDTKWLFTSNTNWRGGDNFDVKELELQIVKQETTRQASLREGSAGLTNFVSVDSLTQMQGAAGVSVVNQLQSDYYYVLLNSQRPGSPLEQQDVRFAINAAIDRQAIADIVFAGTTSPTGVTPSTLPGACDPTGLPSATTDVSKAKSVIEAAELGSEPLKMLVYTDEPVLTQIAQLIQQQLAEIGVTTEIEQYDGATYNNRVFTTKPGNFDLAIGWFAGYVDTSSVTQWWNPSISRFSDGFAGSHDDLNELIAAGAAAQEPSERAEIFTRLCATADEYSEMVPLVHRPSIIGFNSGSVDPTIQSNEGYGDLLRNITDYRLTGK</sequence>
<feature type="domain" description="Solute-binding protein family 5" evidence="2">
    <location>
        <begin position="103"/>
        <end position="454"/>
    </location>
</feature>
<dbReference type="OrthoDB" id="5049679at2"/>
<keyword evidence="1" id="KW-0732">Signal</keyword>
<evidence type="ECO:0000256" key="1">
    <source>
        <dbReference type="SAM" id="SignalP"/>
    </source>
</evidence>
<dbReference type="InterPro" id="IPR039424">
    <property type="entry name" value="SBP_5"/>
</dbReference>
<dbReference type="SUPFAM" id="SSF53850">
    <property type="entry name" value="Periplasmic binding protein-like II"/>
    <property type="match status" value="1"/>
</dbReference>
<dbReference type="Gene3D" id="3.10.105.10">
    <property type="entry name" value="Dipeptide-binding Protein, Domain 3"/>
    <property type="match status" value="1"/>
</dbReference>
<reference evidence="3 4" key="1">
    <citation type="submission" date="2015-01" db="EMBL/GenBank/DDBJ databases">
        <title>Draft genome sequence of Leucobacter komagatae strain VKM ST2845.</title>
        <authorList>
            <person name="Karlyshev A.V."/>
            <person name="Kudryashova E.B."/>
        </authorList>
    </citation>
    <scope>NUCLEOTIDE SEQUENCE [LARGE SCALE GENOMIC DNA]</scope>
    <source>
        <strain evidence="3 4">VKM ST2845</strain>
    </source>
</reference>
<dbReference type="GO" id="GO:0042597">
    <property type="term" value="C:periplasmic space"/>
    <property type="evidence" value="ECO:0007669"/>
    <property type="project" value="UniProtKB-ARBA"/>
</dbReference>
<feature type="signal peptide" evidence="1">
    <location>
        <begin position="1"/>
        <end position="30"/>
    </location>
</feature>
<dbReference type="InterPro" id="IPR000914">
    <property type="entry name" value="SBP_5_dom"/>
</dbReference>
<keyword evidence="4" id="KW-1185">Reference proteome</keyword>
<dbReference type="PANTHER" id="PTHR30290">
    <property type="entry name" value="PERIPLASMIC BINDING COMPONENT OF ABC TRANSPORTER"/>
    <property type="match status" value="1"/>
</dbReference>
<dbReference type="Gene3D" id="3.40.190.10">
    <property type="entry name" value="Periplasmic binding protein-like II"/>
    <property type="match status" value="1"/>
</dbReference>
<evidence type="ECO:0000313" key="4">
    <source>
        <dbReference type="Proteomes" id="UP000032120"/>
    </source>
</evidence>
<dbReference type="Pfam" id="PF00496">
    <property type="entry name" value="SBP_bac_5"/>
    <property type="match status" value="1"/>
</dbReference>
<dbReference type="PROSITE" id="PS51257">
    <property type="entry name" value="PROKAR_LIPOPROTEIN"/>
    <property type="match status" value="1"/>
</dbReference>
<comment type="caution">
    <text evidence="3">The sequence shown here is derived from an EMBL/GenBank/DDBJ whole genome shotgun (WGS) entry which is preliminary data.</text>
</comment>
<dbReference type="GO" id="GO:1904680">
    <property type="term" value="F:peptide transmembrane transporter activity"/>
    <property type="evidence" value="ECO:0007669"/>
    <property type="project" value="TreeGrafter"/>
</dbReference>
<proteinExistence type="predicted"/>
<organism evidence="3 4">
    <name type="scientific">Leucobacter komagatae</name>
    <dbReference type="NCBI Taxonomy" id="55969"/>
    <lineage>
        <taxon>Bacteria</taxon>
        <taxon>Bacillati</taxon>
        <taxon>Actinomycetota</taxon>
        <taxon>Actinomycetes</taxon>
        <taxon>Micrococcales</taxon>
        <taxon>Microbacteriaceae</taxon>
        <taxon>Leucobacter</taxon>
    </lineage>
</organism>
<dbReference type="Proteomes" id="UP000032120">
    <property type="component" value="Unassembled WGS sequence"/>
</dbReference>
<name>A0A0D0ILR4_9MICO</name>
<dbReference type="PIRSF" id="PIRSF002741">
    <property type="entry name" value="MppA"/>
    <property type="match status" value="1"/>
</dbReference>
<dbReference type="InterPro" id="IPR030678">
    <property type="entry name" value="Peptide/Ni-bd"/>
</dbReference>
<gene>
    <name evidence="3" type="ORF">SD72_11195</name>
</gene>
<accession>A0A0D0ILR4</accession>
<dbReference type="GO" id="GO:0015833">
    <property type="term" value="P:peptide transport"/>
    <property type="evidence" value="ECO:0007669"/>
    <property type="project" value="TreeGrafter"/>
</dbReference>
<evidence type="ECO:0000313" key="3">
    <source>
        <dbReference type="EMBL" id="KIP52107.1"/>
    </source>
</evidence>
<dbReference type="GO" id="GO:0043190">
    <property type="term" value="C:ATP-binding cassette (ABC) transporter complex"/>
    <property type="evidence" value="ECO:0007669"/>
    <property type="project" value="InterPro"/>
</dbReference>
<feature type="chain" id="PRO_5039222991" evidence="1">
    <location>
        <begin position="31"/>
        <end position="546"/>
    </location>
</feature>
<dbReference type="CDD" id="cd00995">
    <property type="entry name" value="PBP2_NikA_DppA_OppA_like"/>
    <property type="match status" value="1"/>
</dbReference>